<dbReference type="EMBL" id="JAVKPH010000003">
    <property type="protein sequence ID" value="MDR5651866.1"/>
    <property type="molecule type" value="Genomic_DNA"/>
</dbReference>
<dbReference type="RefSeq" id="WP_310456112.1">
    <property type="nucleotide sequence ID" value="NZ_JAVKPH010000003.1"/>
</dbReference>
<keyword evidence="2" id="KW-1003">Cell membrane</keyword>
<keyword evidence="4" id="KW-0812">Transmembrane</keyword>
<evidence type="ECO:0000313" key="6">
    <source>
        <dbReference type="Proteomes" id="UP001247754"/>
    </source>
</evidence>
<proteinExistence type="predicted"/>
<reference evidence="5 6" key="1">
    <citation type="submission" date="2023-09" db="EMBL/GenBank/DDBJ databases">
        <title>Xinfangfangia sedmenti sp. nov., isolated the sedment.</title>
        <authorList>
            <person name="Xu L."/>
        </authorList>
    </citation>
    <scope>NUCLEOTIDE SEQUENCE [LARGE SCALE GENOMIC DNA]</scope>
    <source>
        <strain evidence="5 6">LG-4</strain>
    </source>
</reference>
<feature type="transmembrane region" description="Helical" evidence="4">
    <location>
        <begin position="22"/>
        <end position="48"/>
    </location>
</feature>
<comment type="subcellular location">
    <subcellularLocation>
        <location evidence="1">Cell membrane</location>
    </subcellularLocation>
</comment>
<keyword evidence="6" id="KW-1185">Reference proteome</keyword>
<evidence type="ECO:0000256" key="2">
    <source>
        <dbReference type="ARBA" id="ARBA00022475"/>
    </source>
</evidence>
<dbReference type="InterPro" id="IPR009722">
    <property type="entry name" value="YjiK/CarP"/>
</dbReference>
<comment type="caution">
    <text evidence="5">The sequence shown here is derived from an EMBL/GenBank/DDBJ whole genome shotgun (WGS) entry which is preliminary data.</text>
</comment>
<evidence type="ECO:0000256" key="4">
    <source>
        <dbReference type="SAM" id="Phobius"/>
    </source>
</evidence>
<keyword evidence="4" id="KW-1133">Transmembrane helix</keyword>
<evidence type="ECO:0000256" key="3">
    <source>
        <dbReference type="ARBA" id="ARBA00023136"/>
    </source>
</evidence>
<evidence type="ECO:0000256" key="1">
    <source>
        <dbReference type="ARBA" id="ARBA00004236"/>
    </source>
</evidence>
<dbReference type="CDD" id="cd09971">
    <property type="entry name" value="SdiA-regulated"/>
    <property type="match status" value="1"/>
</dbReference>
<keyword evidence="3 4" id="KW-0472">Membrane</keyword>
<name>A0ABU1F4R3_9RHOB</name>
<protein>
    <submittedName>
        <fullName evidence="5">SdiA-regulated domain-containing protein</fullName>
    </submittedName>
</protein>
<evidence type="ECO:0000313" key="5">
    <source>
        <dbReference type="EMBL" id="MDR5651866.1"/>
    </source>
</evidence>
<dbReference type="SUPFAM" id="SSF50956">
    <property type="entry name" value="Thermostable phytase (3-phytase)"/>
    <property type="match status" value="1"/>
</dbReference>
<dbReference type="Proteomes" id="UP001247754">
    <property type="component" value="Unassembled WGS sequence"/>
</dbReference>
<dbReference type="Pfam" id="PF06977">
    <property type="entry name" value="SdiA-regulated"/>
    <property type="match status" value="1"/>
</dbReference>
<gene>
    <name evidence="5" type="ORF">RGD00_04585</name>
</gene>
<organism evidence="5 6">
    <name type="scientific">Ruixingdingia sedimenti</name>
    <dbReference type="NCBI Taxonomy" id="3073604"/>
    <lineage>
        <taxon>Bacteria</taxon>
        <taxon>Pseudomonadati</taxon>
        <taxon>Pseudomonadota</taxon>
        <taxon>Alphaproteobacteria</taxon>
        <taxon>Rhodobacterales</taxon>
        <taxon>Paracoccaceae</taxon>
        <taxon>Ruixingdingia</taxon>
    </lineage>
</organism>
<sequence length="326" mass="35420">MPVDAAIAPLPRRRWRRWLRRAGIAAVLVVLAAVAVHLRVVPFVWYWGMMQLNASDWRDRAIWLPDYRVALDAAPVAGVASNLSGLTYSAETGTLFSVVNRPPLAVELSPDGRLLRTLPIRGAGDPEGITHVAGDRFIVVDEDSQTFTWVRIGPDTAEIVLDGAPRFSLHMDKRDNMGFEGVSWDDRTGRLLIVQEMLPLRVLVVEGLAGLVAGGPMALDIWEWAPSDASRLFMRDLSSITLHEPTGHVLLLSHMSSMVVEYAADGTPVSILPLVRGAAGLSATVPQAEGIAMGPAGEIFVVSEPNLFYRLERTHPAPWMGAGQGG</sequence>
<accession>A0ABU1F4R3</accession>